<keyword evidence="3 6" id="KW-0812">Transmembrane</keyword>
<feature type="transmembrane region" description="Helical" evidence="6">
    <location>
        <begin position="23"/>
        <end position="46"/>
    </location>
</feature>
<evidence type="ECO:0000256" key="3">
    <source>
        <dbReference type="ARBA" id="ARBA00022692"/>
    </source>
</evidence>
<comment type="subcellular location">
    <subcellularLocation>
        <location evidence="1">Cell membrane</location>
        <topology evidence="1">Multi-pass membrane protein</topology>
    </subcellularLocation>
</comment>
<evidence type="ECO:0000256" key="2">
    <source>
        <dbReference type="ARBA" id="ARBA00022475"/>
    </source>
</evidence>
<keyword evidence="5 6" id="KW-0472">Membrane</keyword>
<evidence type="ECO:0000313" key="8">
    <source>
        <dbReference type="Proteomes" id="UP000000231"/>
    </source>
</evidence>
<feature type="transmembrane region" description="Helical" evidence="6">
    <location>
        <begin position="165"/>
        <end position="188"/>
    </location>
</feature>
<evidence type="ECO:0000313" key="7">
    <source>
        <dbReference type="EMBL" id="ABP33532.1"/>
    </source>
</evidence>
<dbReference type="KEGG" id="pnu:Pnuc_0311"/>
<dbReference type="GO" id="GO:0005886">
    <property type="term" value="C:plasma membrane"/>
    <property type="evidence" value="ECO:0007669"/>
    <property type="project" value="UniProtKB-SubCell"/>
</dbReference>
<dbReference type="Proteomes" id="UP000000231">
    <property type="component" value="Chromosome"/>
</dbReference>
<protein>
    <submittedName>
        <fullName evidence="7">Polysaccharide biosynthesis protein</fullName>
    </submittedName>
</protein>
<feature type="transmembrane region" description="Helical" evidence="6">
    <location>
        <begin position="233"/>
        <end position="249"/>
    </location>
</feature>
<dbReference type="EMBL" id="CP000655">
    <property type="protein sequence ID" value="ABP33532.1"/>
    <property type="molecule type" value="Genomic_DNA"/>
</dbReference>
<dbReference type="AlphaFoldDB" id="A4SVL8"/>
<name>A4SVL8_POLAQ</name>
<feature type="transmembrane region" description="Helical" evidence="6">
    <location>
        <begin position="290"/>
        <end position="309"/>
    </location>
</feature>
<evidence type="ECO:0000256" key="4">
    <source>
        <dbReference type="ARBA" id="ARBA00022989"/>
    </source>
</evidence>
<evidence type="ECO:0000256" key="1">
    <source>
        <dbReference type="ARBA" id="ARBA00004651"/>
    </source>
</evidence>
<feature type="transmembrane region" description="Helical" evidence="6">
    <location>
        <begin position="208"/>
        <end position="227"/>
    </location>
</feature>
<feature type="transmembrane region" description="Helical" evidence="6">
    <location>
        <begin position="138"/>
        <end position="159"/>
    </location>
</feature>
<reference evidence="7 8" key="1">
    <citation type="journal article" date="2012" name="Stand. Genomic Sci.">
        <title>Complete genome sequence of Polynucleobacter necessarius subsp. asymbioticus type strain (QLW-P1DMWA-1(T)).</title>
        <authorList>
            <person name="Meincke L."/>
            <person name="Copeland A."/>
            <person name="Lapidus A."/>
            <person name="Lucas S."/>
            <person name="Berry K.W."/>
            <person name="Del Rio T.G."/>
            <person name="Hammon N."/>
            <person name="Dalin E."/>
            <person name="Tice H."/>
            <person name="Pitluck S."/>
            <person name="Richardson P."/>
            <person name="Bruce D."/>
            <person name="Goodwin L."/>
            <person name="Han C."/>
            <person name="Tapia R."/>
            <person name="Detter J.C."/>
            <person name="Schmutz J."/>
            <person name="Brettin T."/>
            <person name="Larimer F."/>
            <person name="Land M."/>
            <person name="Hauser L."/>
            <person name="Kyrpides N.C."/>
            <person name="Ivanova N."/>
            <person name="Goker M."/>
            <person name="Woyke T."/>
            <person name="Wu Q.L."/>
            <person name="Pockl M."/>
            <person name="Hahn M.W."/>
            <person name="Klenk H.P."/>
        </authorList>
    </citation>
    <scope>NUCLEOTIDE SEQUENCE [LARGE SCALE GENOMIC DNA]</scope>
    <source>
        <strain evidence="8">DSM 18221 / CIP 109841 / QLW-P1DMWA-1</strain>
    </source>
</reference>
<evidence type="ECO:0000256" key="6">
    <source>
        <dbReference type="SAM" id="Phobius"/>
    </source>
</evidence>
<dbReference type="HOGENOM" id="CLU_044954_1_0_4"/>
<proteinExistence type="predicted"/>
<keyword evidence="2" id="KW-1003">Cell membrane</keyword>
<organism evidence="7 8">
    <name type="scientific">Polynucleobacter asymbioticus (strain DSM 18221 / CIP 109841 / QLW-P1DMWA-1)</name>
    <name type="common">Polynucleobacter necessarius subsp. asymbioticus</name>
    <dbReference type="NCBI Taxonomy" id="312153"/>
    <lineage>
        <taxon>Bacteria</taxon>
        <taxon>Pseudomonadati</taxon>
        <taxon>Pseudomonadota</taxon>
        <taxon>Betaproteobacteria</taxon>
        <taxon>Burkholderiales</taxon>
        <taxon>Burkholderiaceae</taxon>
        <taxon>Polynucleobacter</taxon>
    </lineage>
</organism>
<feature type="transmembrane region" description="Helical" evidence="6">
    <location>
        <begin position="110"/>
        <end position="131"/>
    </location>
</feature>
<keyword evidence="4 6" id="KW-1133">Transmembrane helix</keyword>
<sequence length="418" mass="45561">MMLVMLVSVRISLPHLGVDRFGVWMTIASLVGLLNFLDFGIGNALTNRVALYAAPANAKHLRKCVGASLFILGVASVIILFVLYPFAYYLPWQTILKLPTQALYEETQSAMKLFAILFACNIFTSGINKVFFGLQQGYWANIASAVGSVLSLVLIWLAVRSEGGISTLLLASMTGGLIASLGLLVLLVIRNQVEFVAPAESFRLESHYLLRVGGSFFFLQIGGIVVFGADSLIVANALGVAVVAIYSVLQRLFQFVTQPFSVINSGLWPAYANAHAHDDKAFIASTLRRSMMITVGGGLMLSGVLIVLGKPIIAWWTHGEIAVSYALLISFGLWAACDSSANAFSMFLNGVSLMRPQIKGLAALILIGMPLKIYLLNEYGLVAMMLGFTMFFVANILFWIGIVYRETITSFFHEKRSI</sequence>
<accession>A4SVL8</accession>
<dbReference type="eggNOG" id="COG2244">
    <property type="taxonomic scope" value="Bacteria"/>
</dbReference>
<dbReference type="InterPro" id="IPR050833">
    <property type="entry name" value="Poly_Biosynth_Transport"/>
</dbReference>
<feature type="transmembrane region" description="Helical" evidence="6">
    <location>
        <begin position="67"/>
        <end position="90"/>
    </location>
</feature>
<dbReference type="PANTHER" id="PTHR30250:SF26">
    <property type="entry name" value="PSMA PROTEIN"/>
    <property type="match status" value="1"/>
</dbReference>
<feature type="transmembrane region" description="Helical" evidence="6">
    <location>
        <begin position="381"/>
        <end position="404"/>
    </location>
</feature>
<evidence type="ECO:0000256" key="5">
    <source>
        <dbReference type="ARBA" id="ARBA00023136"/>
    </source>
</evidence>
<gene>
    <name evidence="7" type="ordered locus">Pnuc_0311</name>
</gene>
<dbReference type="InterPro" id="IPR002797">
    <property type="entry name" value="Polysacc_synth"/>
</dbReference>
<dbReference type="PANTHER" id="PTHR30250">
    <property type="entry name" value="PST FAMILY PREDICTED COLANIC ACID TRANSPORTER"/>
    <property type="match status" value="1"/>
</dbReference>
<dbReference type="Pfam" id="PF01943">
    <property type="entry name" value="Polysacc_synt"/>
    <property type="match status" value="1"/>
</dbReference>
<feature type="transmembrane region" description="Helical" evidence="6">
    <location>
        <begin position="358"/>
        <end position="375"/>
    </location>
</feature>
<keyword evidence="8" id="KW-1185">Reference proteome</keyword>